<proteinExistence type="predicted"/>
<name>E9FV51_DAPPU</name>
<keyword evidence="7" id="KW-0103">Bromodomain</keyword>
<evidence type="ECO:0000313" key="15">
    <source>
        <dbReference type="EMBL" id="EFX89168.1"/>
    </source>
</evidence>
<evidence type="ECO:0008006" key="17">
    <source>
        <dbReference type="Google" id="ProtNLM"/>
    </source>
</evidence>
<dbReference type="InParanoid" id="E9FV51"/>
<dbReference type="InterPro" id="IPR048589">
    <property type="entry name" value="SAMD1-like_WH"/>
</dbReference>
<gene>
    <name evidence="15" type="ORF">DAPPUDRAFT_220689</name>
</gene>
<dbReference type="PROSITE" id="PS50812">
    <property type="entry name" value="PWWP"/>
    <property type="match status" value="1"/>
</dbReference>
<evidence type="ECO:0000256" key="9">
    <source>
        <dbReference type="PROSITE-ProRule" id="PRU00134"/>
    </source>
</evidence>
<evidence type="ECO:0000256" key="10">
    <source>
        <dbReference type="SAM" id="Coils"/>
    </source>
</evidence>
<keyword evidence="8" id="KW-0539">Nucleus</keyword>
<keyword evidence="3" id="KW-0479">Metal-binding</keyword>
<dbReference type="Pfam" id="PF24324">
    <property type="entry name" value="MYND_ZMYND11_ZMYD8"/>
    <property type="match status" value="1"/>
</dbReference>
<dbReference type="CDD" id="cd20159">
    <property type="entry name" value="PWWP_BS69"/>
    <property type="match status" value="1"/>
</dbReference>
<dbReference type="GO" id="GO:0003714">
    <property type="term" value="F:transcription corepressor activity"/>
    <property type="evidence" value="ECO:0007669"/>
    <property type="project" value="InterPro"/>
</dbReference>
<dbReference type="HOGENOM" id="CLU_031462_2_0_1"/>
<dbReference type="InterPro" id="IPR047269">
    <property type="entry name" value="ZMY11"/>
</dbReference>
<dbReference type="OMA" id="HQIWDAI"/>
<dbReference type="Gene3D" id="1.20.920.10">
    <property type="entry name" value="Bromodomain-like"/>
    <property type="match status" value="1"/>
</dbReference>
<keyword evidence="4 9" id="KW-0863">Zinc-finger</keyword>
<evidence type="ECO:0000256" key="6">
    <source>
        <dbReference type="ARBA" id="ARBA00022853"/>
    </source>
</evidence>
<comment type="subcellular location">
    <subcellularLocation>
        <location evidence="1">Nucleus</location>
    </subcellularLocation>
</comment>
<dbReference type="InterPro" id="IPR047268">
    <property type="entry name" value="PWWP_BS69"/>
</dbReference>
<evidence type="ECO:0000256" key="8">
    <source>
        <dbReference type="ARBA" id="ARBA00023242"/>
    </source>
</evidence>
<dbReference type="GO" id="GO:0003677">
    <property type="term" value="F:DNA binding"/>
    <property type="evidence" value="ECO:0007669"/>
    <property type="project" value="InterPro"/>
</dbReference>
<keyword evidence="6" id="KW-0156">Chromatin regulator</keyword>
<dbReference type="GO" id="GO:0008270">
    <property type="term" value="F:zinc ion binding"/>
    <property type="evidence" value="ECO:0007669"/>
    <property type="project" value="UniProtKB-KW"/>
</dbReference>
<evidence type="ECO:0000256" key="4">
    <source>
        <dbReference type="ARBA" id="ARBA00022771"/>
    </source>
</evidence>
<dbReference type="GO" id="GO:0009966">
    <property type="term" value="P:regulation of signal transduction"/>
    <property type="evidence" value="ECO:0000318"/>
    <property type="project" value="GO_Central"/>
</dbReference>
<dbReference type="PANTHER" id="PTHR46379:SF1">
    <property type="entry name" value="ZINC FINGER MYND DOMAIN-CONTAINING PROTEIN 11"/>
    <property type="match status" value="1"/>
</dbReference>
<dbReference type="InterPro" id="IPR036427">
    <property type="entry name" value="Bromodomain-like_sf"/>
</dbReference>
<protein>
    <recommendedName>
        <fullName evidence="17">MYND-type domain-containing protein</fullName>
    </recommendedName>
</protein>
<reference evidence="15 16" key="1">
    <citation type="journal article" date="2011" name="Science">
        <title>The ecoresponsive genome of Daphnia pulex.</title>
        <authorList>
            <person name="Colbourne J.K."/>
            <person name="Pfrender M.E."/>
            <person name="Gilbert D."/>
            <person name="Thomas W.K."/>
            <person name="Tucker A."/>
            <person name="Oakley T.H."/>
            <person name="Tokishita S."/>
            <person name="Aerts A."/>
            <person name="Arnold G.J."/>
            <person name="Basu M.K."/>
            <person name="Bauer D.J."/>
            <person name="Caceres C.E."/>
            <person name="Carmel L."/>
            <person name="Casola C."/>
            <person name="Choi J.H."/>
            <person name="Detter J.C."/>
            <person name="Dong Q."/>
            <person name="Dusheyko S."/>
            <person name="Eads B.D."/>
            <person name="Frohlich T."/>
            <person name="Geiler-Samerotte K.A."/>
            <person name="Gerlach D."/>
            <person name="Hatcher P."/>
            <person name="Jogdeo S."/>
            <person name="Krijgsveld J."/>
            <person name="Kriventseva E.V."/>
            <person name="Kultz D."/>
            <person name="Laforsch C."/>
            <person name="Lindquist E."/>
            <person name="Lopez J."/>
            <person name="Manak J.R."/>
            <person name="Muller J."/>
            <person name="Pangilinan J."/>
            <person name="Patwardhan R.P."/>
            <person name="Pitluck S."/>
            <person name="Pritham E.J."/>
            <person name="Rechtsteiner A."/>
            <person name="Rho M."/>
            <person name="Rogozin I.B."/>
            <person name="Sakarya O."/>
            <person name="Salamov A."/>
            <person name="Schaack S."/>
            <person name="Shapiro H."/>
            <person name="Shiga Y."/>
            <person name="Skalitzky C."/>
            <person name="Smith Z."/>
            <person name="Souvorov A."/>
            <person name="Sung W."/>
            <person name="Tang Z."/>
            <person name="Tsuchiya D."/>
            <person name="Tu H."/>
            <person name="Vos H."/>
            <person name="Wang M."/>
            <person name="Wolf Y.I."/>
            <person name="Yamagata H."/>
            <person name="Yamada T."/>
            <person name="Ye Y."/>
            <person name="Shaw J.R."/>
            <person name="Andrews J."/>
            <person name="Crease T.J."/>
            <person name="Tang H."/>
            <person name="Lucas S.M."/>
            <person name="Robertson H.M."/>
            <person name="Bork P."/>
            <person name="Koonin E.V."/>
            <person name="Zdobnov E.M."/>
            <person name="Grigoriev I.V."/>
            <person name="Lynch M."/>
            <person name="Boore J.L."/>
        </authorList>
    </citation>
    <scope>NUCLEOTIDE SEQUENCE [LARGE SCALE GENOMIC DNA]</scope>
</reference>
<dbReference type="GO" id="GO:0006325">
    <property type="term" value="P:chromatin organization"/>
    <property type="evidence" value="ECO:0007669"/>
    <property type="project" value="UniProtKB-KW"/>
</dbReference>
<evidence type="ECO:0000259" key="12">
    <source>
        <dbReference type="PROSITE" id="PS50812"/>
    </source>
</evidence>
<dbReference type="GO" id="GO:0034243">
    <property type="term" value="P:regulation of transcription elongation by RNA polymerase II"/>
    <property type="evidence" value="ECO:0000318"/>
    <property type="project" value="GO_Central"/>
</dbReference>
<feature type="compositionally biased region" description="Acidic residues" evidence="11">
    <location>
        <begin position="379"/>
        <end position="390"/>
    </location>
</feature>
<evidence type="ECO:0000256" key="11">
    <source>
        <dbReference type="SAM" id="MobiDB-lite"/>
    </source>
</evidence>
<feature type="domain" description="SAMD1-like winged helix (WH)" evidence="14">
    <location>
        <begin position="12"/>
        <end position="89"/>
    </location>
</feature>
<organism evidence="15 16">
    <name type="scientific">Daphnia pulex</name>
    <name type="common">Water flea</name>
    <dbReference type="NCBI Taxonomy" id="6669"/>
    <lineage>
        <taxon>Eukaryota</taxon>
        <taxon>Metazoa</taxon>
        <taxon>Ecdysozoa</taxon>
        <taxon>Arthropoda</taxon>
        <taxon>Crustacea</taxon>
        <taxon>Branchiopoda</taxon>
        <taxon>Diplostraca</taxon>
        <taxon>Cladocera</taxon>
        <taxon>Anomopoda</taxon>
        <taxon>Daphniidae</taxon>
        <taxon>Daphnia</taxon>
    </lineage>
</organism>
<dbReference type="SUPFAM" id="SSF144232">
    <property type="entry name" value="HIT/MYND zinc finger-like"/>
    <property type="match status" value="1"/>
</dbReference>
<feature type="domain" description="PWWP" evidence="12">
    <location>
        <begin position="293"/>
        <end position="331"/>
    </location>
</feature>
<dbReference type="KEGG" id="dpx:DAPPUDRAFT_220689"/>
<evidence type="ECO:0000256" key="2">
    <source>
        <dbReference type="ARBA" id="ARBA00022553"/>
    </source>
</evidence>
<dbReference type="PROSITE" id="PS50865">
    <property type="entry name" value="ZF_MYND_2"/>
    <property type="match status" value="1"/>
</dbReference>
<sequence>METSHAKSSLKVCRRGDPLTCQRIWDVIKELRIERKLPTTKENVVQEFCNKYNVEGKYVKEQLKLLVEDKLILQKTIAVVKGSKKGVEQNIFVIPLDSEIDLTGKSDWYCFQCHKPGEEVKPDPNVEDEDVRRELNHLVYYACARLEEKLPLEKYVWKQKALNENAVTPHTTDRCAARLSKLTKDLMATGGEEPEKWRPKFLLRLPLRTVPNMIDRADRQVYKSLTEFHMDSLTIVHNITIFYGENHILADAARTMLRTCKFEIGEIHLCRDCYKRSNEPEGPDWFCIPCKPQHELVVAKAKGFPFWPAKVLSVTKDNQYDVRFFGHGHDRLTLDKIHTKPIDAIKAPPKRTAAWLKAVEELKKHQAMLASLDKSNDKSDDDVDTQDENVESPPLKKKKSTPSQPHLLKHCTVFLDHMDYQSLINKIDKRLEPIISGSELPFTEESVISQDESTGHAMLDLMILQDNPIFPEESETENAEKVMMDFRSPSATFSPSESNVELLAVREKMAVQQKDIDSKEHKIDGQEQLIKSQQKEIEALKESLASAIRSQQQEVETLKESLASAIRSQQQEVETLKESQASEIRILMAKHAEDIAKTKTKVWCSNLCGSEGIYHCCVNVSYCTTICQQEHWKKGGHKRNCRRERESTRRGTVE</sequence>
<keyword evidence="5" id="KW-0862">Zinc</keyword>
<evidence type="ECO:0000256" key="1">
    <source>
        <dbReference type="ARBA" id="ARBA00004123"/>
    </source>
</evidence>
<accession>E9FV51</accession>
<dbReference type="SMART" id="SM00293">
    <property type="entry name" value="PWWP"/>
    <property type="match status" value="1"/>
</dbReference>
<evidence type="ECO:0000256" key="5">
    <source>
        <dbReference type="ARBA" id="ARBA00022833"/>
    </source>
</evidence>
<dbReference type="SUPFAM" id="SSF63748">
    <property type="entry name" value="Tudor/PWWP/MBT"/>
    <property type="match status" value="1"/>
</dbReference>
<feature type="domain" description="MYND-type" evidence="13">
    <location>
        <begin position="605"/>
        <end position="641"/>
    </location>
</feature>
<evidence type="ECO:0000259" key="13">
    <source>
        <dbReference type="PROSITE" id="PS50865"/>
    </source>
</evidence>
<dbReference type="InterPro" id="IPR057053">
    <property type="entry name" value="MYND_ZMYND11_ZMYD8"/>
</dbReference>
<keyword evidence="2" id="KW-0597">Phosphoprotein</keyword>
<dbReference type="InterPro" id="IPR000313">
    <property type="entry name" value="PWWP_dom"/>
</dbReference>
<dbReference type="PANTHER" id="PTHR46379">
    <property type="entry name" value="ZINC FINGER MYND DOMAIN-CONTAINING"/>
    <property type="match status" value="1"/>
</dbReference>
<dbReference type="PROSITE" id="PS52014">
    <property type="entry name" value="SAMD1_WH"/>
    <property type="match status" value="1"/>
</dbReference>
<keyword evidence="16" id="KW-1185">Reference proteome</keyword>
<feature type="coiled-coil region" evidence="10">
    <location>
        <begin position="516"/>
        <end position="579"/>
    </location>
</feature>
<feature type="region of interest" description="Disordered" evidence="11">
    <location>
        <begin position="370"/>
        <end position="404"/>
    </location>
</feature>
<dbReference type="eggNOG" id="KOG3612">
    <property type="taxonomic scope" value="Eukaryota"/>
</dbReference>
<dbReference type="AlphaFoldDB" id="E9FV51"/>
<keyword evidence="10" id="KW-0175">Coiled coil</keyword>
<dbReference type="Gene3D" id="2.30.30.140">
    <property type="match status" value="1"/>
</dbReference>
<evidence type="ECO:0000313" key="16">
    <source>
        <dbReference type="Proteomes" id="UP000000305"/>
    </source>
</evidence>
<dbReference type="STRING" id="6669.E9FV51"/>
<evidence type="ECO:0000256" key="7">
    <source>
        <dbReference type="ARBA" id="ARBA00023117"/>
    </source>
</evidence>
<dbReference type="InterPro" id="IPR002893">
    <property type="entry name" value="Znf_MYND"/>
</dbReference>
<dbReference type="PhylomeDB" id="E9FV51"/>
<evidence type="ECO:0000256" key="3">
    <source>
        <dbReference type="ARBA" id="ARBA00022723"/>
    </source>
</evidence>
<dbReference type="GO" id="GO:0005634">
    <property type="term" value="C:nucleus"/>
    <property type="evidence" value="ECO:0000318"/>
    <property type="project" value="GO_Central"/>
</dbReference>
<dbReference type="SUPFAM" id="SSF47370">
    <property type="entry name" value="Bromodomain"/>
    <property type="match status" value="1"/>
</dbReference>
<dbReference type="EMBL" id="GL732525">
    <property type="protein sequence ID" value="EFX89168.1"/>
    <property type="molecule type" value="Genomic_DNA"/>
</dbReference>
<dbReference type="OrthoDB" id="6272564at2759"/>
<evidence type="ECO:0000259" key="14">
    <source>
        <dbReference type="PROSITE" id="PS52014"/>
    </source>
</evidence>
<dbReference type="Proteomes" id="UP000000305">
    <property type="component" value="Unassembled WGS sequence"/>
</dbReference>